<evidence type="ECO:0000313" key="2">
    <source>
        <dbReference type="EMBL" id="NJP98746.1"/>
    </source>
</evidence>
<dbReference type="SUPFAM" id="SSF48295">
    <property type="entry name" value="TrpR-like"/>
    <property type="match status" value="1"/>
</dbReference>
<dbReference type="RefSeq" id="WP_168022042.1">
    <property type="nucleotide sequence ID" value="NZ_JAATEP010000105.1"/>
</dbReference>
<reference evidence="2 3" key="1">
    <citation type="submission" date="2020-03" db="EMBL/GenBank/DDBJ databases">
        <title>WGS of actinomycetes isolated from Thailand.</title>
        <authorList>
            <person name="Thawai C."/>
        </authorList>
    </citation>
    <scope>NUCLEOTIDE SEQUENCE [LARGE SCALE GENOMIC DNA]</scope>
    <source>
        <strain evidence="2 3">FMUSA5-5</strain>
    </source>
</reference>
<protein>
    <submittedName>
        <fullName evidence="2">Helix-turn-helix domain-containing protein</fullName>
    </submittedName>
</protein>
<gene>
    <name evidence="2" type="ORF">HCN51_56600</name>
</gene>
<organism evidence="2 3">
    <name type="scientific">Nonomuraea composti</name>
    <dbReference type="NCBI Taxonomy" id="2720023"/>
    <lineage>
        <taxon>Bacteria</taxon>
        <taxon>Bacillati</taxon>
        <taxon>Actinomycetota</taxon>
        <taxon>Actinomycetes</taxon>
        <taxon>Streptosporangiales</taxon>
        <taxon>Streptosporangiaceae</taxon>
        <taxon>Nonomuraea</taxon>
    </lineage>
</organism>
<dbReference type="Proteomes" id="UP000696294">
    <property type="component" value="Unassembled WGS sequence"/>
</dbReference>
<sequence>MKARSSAATAARQRGAAKSRAKYAEQAAGRREDYAWLREEQGHSIAQAAERVGVSYRQAQRWEALRRQDGESAR</sequence>
<evidence type="ECO:0000313" key="3">
    <source>
        <dbReference type="Proteomes" id="UP000696294"/>
    </source>
</evidence>
<keyword evidence="3" id="KW-1185">Reference proteome</keyword>
<dbReference type="Pfam" id="PF13384">
    <property type="entry name" value="HTH_23"/>
    <property type="match status" value="1"/>
</dbReference>
<dbReference type="EMBL" id="JAATEP010000105">
    <property type="protein sequence ID" value="NJP98746.1"/>
    <property type="molecule type" value="Genomic_DNA"/>
</dbReference>
<comment type="caution">
    <text evidence="2">The sequence shown here is derived from an EMBL/GenBank/DDBJ whole genome shotgun (WGS) entry which is preliminary data.</text>
</comment>
<feature type="compositionally biased region" description="Low complexity" evidence="1">
    <location>
        <begin position="1"/>
        <end position="14"/>
    </location>
</feature>
<evidence type="ECO:0000256" key="1">
    <source>
        <dbReference type="SAM" id="MobiDB-lite"/>
    </source>
</evidence>
<dbReference type="InterPro" id="IPR010921">
    <property type="entry name" value="Trp_repressor/repl_initiator"/>
</dbReference>
<accession>A0ABX1BSH5</accession>
<name>A0ABX1BSH5_9ACTN</name>
<feature type="region of interest" description="Disordered" evidence="1">
    <location>
        <begin position="1"/>
        <end position="24"/>
    </location>
</feature>
<proteinExistence type="predicted"/>